<accession>E5WUN1</accession>
<dbReference type="EMBL" id="ACWG01000005">
    <property type="protein sequence ID" value="EFV31375.1"/>
    <property type="molecule type" value="Genomic_DNA"/>
</dbReference>
<comment type="caution">
    <text evidence="1">The sequence shown here is derived from an EMBL/GenBank/DDBJ whole genome shotgun (WGS) entry which is preliminary data.</text>
</comment>
<name>E5WUN1_9BACE</name>
<dbReference type="AlphaFoldDB" id="E5WUN1"/>
<organism evidence="1 2">
    <name type="scientific">Bacteroides eggerthii 1_2_48FAA</name>
    <dbReference type="NCBI Taxonomy" id="665953"/>
    <lineage>
        <taxon>Bacteria</taxon>
        <taxon>Pseudomonadati</taxon>
        <taxon>Bacteroidota</taxon>
        <taxon>Bacteroidia</taxon>
        <taxon>Bacteroidales</taxon>
        <taxon>Bacteroidaceae</taxon>
        <taxon>Bacteroides</taxon>
    </lineage>
</organism>
<reference evidence="1 2" key="1">
    <citation type="submission" date="2010-10" db="EMBL/GenBank/DDBJ databases">
        <title>The Genome Sequence of Bacteroides eggerthii strain 1_2_48FAA.</title>
        <authorList>
            <consortium name="The Broad Institute Genome Sequencing Platform"/>
            <person name="Ward D."/>
            <person name="Earl A."/>
            <person name="Feldgarden M."/>
            <person name="Young S.K."/>
            <person name="Gargeya S."/>
            <person name="Zeng Q."/>
            <person name="Alvarado L."/>
            <person name="Berlin A."/>
            <person name="Bochicchio J."/>
            <person name="Chapman S.B."/>
            <person name="Chen Z."/>
            <person name="Freedman E."/>
            <person name="Gellesch M."/>
            <person name="Goldberg J."/>
            <person name="Griggs A."/>
            <person name="Gujja S."/>
            <person name="Heilman E."/>
            <person name="Heiman D."/>
            <person name="Howarth C."/>
            <person name="Mehta T."/>
            <person name="Neiman D."/>
            <person name="Pearson M."/>
            <person name="Roberts A."/>
            <person name="Saif S."/>
            <person name="Shea T."/>
            <person name="Shenoy N."/>
            <person name="Sisk P."/>
            <person name="Stolte C."/>
            <person name="Sykes S."/>
            <person name="White J."/>
            <person name="Yandava C."/>
            <person name="Allen-Vercoe E."/>
            <person name="Ambrose C."/>
            <person name="Strauss J."/>
            <person name="Daigneault M."/>
            <person name="Haas B."/>
            <person name="Nusbaum C."/>
            <person name="Birren B."/>
        </authorList>
    </citation>
    <scope>NUCLEOTIDE SEQUENCE [LARGE SCALE GENOMIC DNA]</scope>
    <source>
        <strain evidence="1 2">1_2_48FAA</strain>
    </source>
</reference>
<dbReference type="Proteomes" id="UP000003246">
    <property type="component" value="Unassembled WGS sequence"/>
</dbReference>
<sequence length="96" mass="11104">MDTFNFYQDCKVTCWERTRFSIKANSYEEAKAIILSWKDKDVNSRIGIDKDIVYSDYELNPETVEGLSPSENGNNPTMEIYGEADELLYDNMEDGI</sequence>
<evidence type="ECO:0000313" key="1">
    <source>
        <dbReference type="EMBL" id="EFV31375.1"/>
    </source>
</evidence>
<dbReference type="HOGENOM" id="CLU_2398569_0_0_10"/>
<dbReference type="RefSeq" id="WP_004292838.1">
    <property type="nucleotide sequence ID" value="NZ_AKBX01000001.1"/>
</dbReference>
<proteinExistence type="predicted"/>
<protein>
    <submittedName>
        <fullName evidence="1">Uncharacterized protein</fullName>
    </submittedName>
</protein>
<evidence type="ECO:0000313" key="2">
    <source>
        <dbReference type="Proteomes" id="UP000003246"/>
    </source>
</evidence>
<gene>
    <name evidence="1" type="ORF">HMPREF1016_00383</name>
</gene>